<feature type="transmembrane region" description="Helical" evidence="8">
    <location>
        <begin position="185"/>
        <end position="207"/>
    </location>
</feature>
<reference evidence="10" key="1">
    <citation type="submission" date="2020-06" db="EMBL/GenBank/DDBJ databases">
        <authorList>
            <consortium name="Plant Systems Biology data submission"/>
        </authorList>
    </citation>
    <scope>NUCLEOTIDE SEQUENCE</scope>
    <source>
        <strain evidence="10">D6</strain>
    </source>
</reference>
<comment type="subcellular location">
    <subcellularLocation>
        <location evidence="8">Cell membrane</location>
        <topology evidence="8">Multi-pass membrane protein</topology>
    </subcellularLocation>
    <subcellularLocation>
        <location evidence="1">Membrane</location>
        <topology evidence="1">Multi-pass membrane protein</topology>
    </subcellularLocation>
</comment>
<feature type="transmembrane region" description="Helical" evidence="8">
    <location>
        <begin position="120"/>
        <end position="138"/>
    </location>
</feature>
<evidence type="ECO:0000313" key="11">
    <source>
        <dbReference type="Proteomes" id="UP001153069"/>
    </source>
</evidence>
<keyword evidence="6 8" id="KW-0534">Nitrate assimilation</keyword>
<dbReference type="Pfam" id="PF07690">
    <property type="entry name" value="MFS_1"/>
    <property type="match status" value="1"/>
</dbReference>
<dbReference type="PANTHER" id="PTHR23515">
    <property type="entry name" value="HIGH-AFFINITY NITRATE TRANSPORTER 2.3"/>
    <property type="match status" value="1"/>
</dbReference>
<evidence type="ECO:0000256" key="8">
    <source>
        <dbReference type="RuleBase" id="RU366033"/>
    </source>
</evidence>
<dbReference type="GO" id="GO:0005886">
    <property type="term" value="C:plasma membrane"/>
    <property type="evidence" value="ECO:0007669"/>
    <property type="project" value="UniProtKB-SubCell"/>
</dbReference>
<accession>A0A9N8H1H7</accession>
<name>A0A9N8H1H7_9STRA</name>
<comment type="caution">
    <text evidence="10">The sequence shown here is derived from an EMBL/GenBank/DDBJ whole genome shotgun (WGS) entry which is preliminary data.</text>
</comment>
<evidence type="ECO:0000313" key="10">
    <source>
        <dbReference type="EMBL" id="CAB9496332.1"/>
    </source>
</evidence>
<dbReference type="InterPro" id="IPR020846">
    <property type="entry name" value="MFS_dom"/>
</dbReference>
<dbReference type="NCBIfam" id="TIGR00886">
    <property type="entry name" value="2A0108"/>
    <property type="match status" value="1"/>
</dbReference>
<keyword evidence="11" id="KW-1185">Reference proteome</keyword>
<keyword evidence="5 8" id="KW-1133">Transmembrane helix</keyword>
<keyword evidence="3 8" id="KW-0813">Transport</keyword>
<feature type="transmembrane region" description="Helical" evidence="8">
    <location>
        <begin position="59"/>
        <end position="77"/>
    </location>
</feature>
<dbReference type="InterPro" id="IPR004737">
    <property type="entry name" value="NO3_transporter_NarK/NarU-like"/>
</dbReference>
<dbReference type="GO" id="GO:0042128">
    <property type="term" value="P:nitrate assimilation"/>
    <property type="evidence" value="ECO:0007669"/>
    <property type="project" value="UniProtKB-UniRule"/>
</dbReference>
<dbReference type="SUPFAM" id="SSF103473">
    <property type="entry name" value="MFS general substrate transporter"/>
    <property type="match status" value="1"/>
</dbReference>
<evidence type="ECO:0000256" key="2">
    <source>
        <dbReference type="ARBA" id="ARBA00008432"/>
    </source>
</evidence>
<dbReference type="PROSITE" id="PS50850">
    <property type="entry name" value="MFS"/>
    <property type="match status" value="1"/>
</dbReference>
<keyword evidence="4 8" id="KW-0812">Transmembrane</keyword>
<evidence type="ECO:0000256" key="3">
    <source>
        <dbReference type="ARBA" id="ARBA00022448"/>
    </source>
</evidence>
<dbReference type="GO" id="GO:0015112">
    <property type="term" value="F:nitrate transmembrane transporter activity"/>
    <property type="evidence" value="ECO:0007669"/>
    <property type="project" value="UniProtKB-UniRule"/>
</dbReference>
<sequence length="494" mass="54109">MVSSRKNSRATEIDSGAASNWKKYAHYDLEIDPEQDDKATEIRLCSFSRPHMRAFHCSWWGFFIAFFIWFAIVPLLSEIREDLDITKREIWNSTIANFAAVIFVRLILGPLCDKFGSRVLFAVVLCIAAIPAACTGVIQNARDLIILRVFIGIAGGSFIMCQYWSTSMFTKEVVGTANALTAGWGNLGAGVTQLIVGSFLFPLFKAIFSGTDNPSEYAWRYVSLVPAIVAFITGVVIYFISDDYPKGNTHELLKNGAKHEVQITTAFAAACSNPATWLLFIQYACCFGVELAMNSASALYFKDEFGVSTESAAAIASIFGWMNLFARGVGGFISDHANARYGMRGRLYTQAIMLAMEGALVLIFASSTSLAGGIITLVCFSLFVQAAEGSTYGIVPYVEKRYDGAVCGIVGAGGNVGAVIFSVMFREFDYHKAFTWMGISVMCSSVVTALIWIRGETTMFCGHESAVHSIVDDEDLENEVEALRKVDSSEMDDH</sequence>
<feature type="transmembrane region" description="Helical" evidence="8">
    <location>
        <begin position="219"/>
        <end position="240"/>
    </location>
</feature>
<dbReference type="OrthoDB" id="434240at2759"/>
<evidence type="ECO:0000259" key="9">
    <source>
        <dbReference type="PROSITE" id="PS50850"/>
    </source>
</evidence>
<keyword evidence="8" id="KW-1003">Cell membrane</keyword>
<feature type="transmembrane region" description="Helical" evidence="8">
    <location>
        <begin position="402"/>
        <end position="421"/>
    </location>
</feature>
<dbReference type="Gene3D" id="1.20.1250.20">
    <property type="entry name" value="MFS general substrate transporter like domains"/>
    <property type="match status" value="2"/>
</dbReference>
<feature type="transmembrane region" description="Helical" evidence="8">
    <location>
        <begin position="371"/>
        <end position="395"/>
    </location>
</feature>
<feature type="transmembrane region" description="Helical" evidence="8">
    <location>
        <begin position="145"/>
        <end position="165"/>
    </location>
</feature>
<gene>
    <name evidence="10" type="ORF">SEMRO_4_G003070.1</name>
</gene>
<evidence type="ECO:0000256" key="1">
    <source>
        <dbReference type="ARBA" id="ARBA00004141"/>
    </source>
</evidence>
<feature type="transmembrane region" description="Helical" evidence="8">
    <location>
        <begin position="305"/>
        <end position="326"/>
    </location>
</feature>
<feature type="transmembrane region" description="Helical" evidence="8">
    <location>
        <begin position="89"/>
        <end position="108"/>
    </location>
</feature>
<feature type="transmembrane region" description="Helical" evidence="8">
    <location>
        <begin position="433"/>
        <end position="453"/>
    </location>
</feature>
<keyword evidence="7 8" id="KW-0472">Membrane</keyword>
<dbReference type="InterPro" id="IPR011701">
    <property type="entry name" value="MFS"/>
</dbReference>
<organism evidence="10 11">
    <name type="scientific">Seminavis robusta</name>
    <dbReference type="NCBI Taxonomy" id="568900"/>
    <lineage>
        <taxon>Eukaryota</taxon>
        <taxon>Sar</taxon>
        <taxon>Stramenopiles</taxon>
        <taxon>Ochrophyta</taxon>
        <taxon>Bacillariophyta</taxon>
        <taxon>Bacillariophyceae</taxon>
        <taxon>Bacillariophycidae</taxon>
        <taxon>Naviculales</taxon>
        <taxon>Naviculaceae</taxon>
        <taxon>Seminavis</taxon>
    </lineage>
</organism>
<dbReference type="InterPro" id="IPR044772">
    <property type="entry name" value="NO3_transporter"/>
</dbReference>
<dbReference type="AlphaFoldDB" id="A0A9N8H1H7"/>
<dbReference type="GO" id="GO:0015113">
    <property type="term" value="F:nitrite transmembrane transporter activity"/>
    <property type="evidence" value="ECO:0007669"/>
    <property type="project" value="InterPro"/>
</dbReference>
<protein>
    <recommendedName>
        <fullName evidence="8">Nitrate/nitrite transporter</fullName>
    </recommendedName>
</protein>
<dbReference type="Proteomes" id="UP001153069">
    <property type="component" value="Unassembled WGS sequence"/>
</dbReference>
<dbReference type="CDD" id="cd17341">
    <property type="entry name" value="MFS_NRT2_like"/>
    <property type="match status" value="1"/>
</dbReference>
<evidence type="ECO:0000256" key="6">
    <source>
        <dbReference type="ARBA" id="ARBA00023063"/>
    </source>
</evidence>
<evidence type="ECO:0000256" key="4">
    <source>
        <dbReference type="ARBA" id="ARBA00022692"/>
    </source>
</evidence>
<evidence type="ECO:0000256" key="7">
    <source>
        <dbReference type="ARBA" id="ARBA00023136"/>
    </source>
</evidence>
<dbReference type="InterPro" id="IPR036259">
    <property type="entry name" value="MFS_trans_sf"/>
</dbReference>
<dbReference type="EMBL" id="CAICTM010000004">
    <property type="protein sequence ID" value="CAB9496332.1"/>
    <property type="molecule type" value="Genomic_DNA"/>
</dbReference>
<proteinExistence type="inferred from homology"/>
<evidence type="ECO:0000256" key="5">
    <source>
        <dbReference type="ARBA" id="ARBA00022989"/>
    </source>
</evidence>
<comment type="similarity">
    <text evidence="2 8">Belongs to the major facilitator superfamily. Nitrate/nitrite porter (TC 2.A.1.8) family.</text>
</comment>
<feature type="domain" description="Major facilitator superfamily (MFS) profile" evidence="9">
    <location>
        <begin position="54"/>
        <end position="456"/>
    </location>
</feature>